<feature type="compositionally biased region" description="Low complexity" evidence="1">
    <location>
        <begin position="457"/>
        <end position="489"/>
    </location>
</feature>
<keyword evidence="3" id="KW-1185">Reference proteome</keyword>
<feature type="region of interest" description="Disordered" evidence="1">
    <location>
        <begin position="194"/>
        <end position="213"/>
    </location>
</feature>
<name>A0A9Q8Z736_CURCL</name>
<feature type="region of interest" description="Disordered" evidence="1">
    <location>
        <begin position="664"/>
        <end position="698"/>
    </location>
</feature>
<accession>A0A9Q8Z736</accession>
<feature type="compositionally biased region" description="Polar residues" evidence="1">
    <location>
        <begin position="678"/>
        <end position="694"/>
    </location>
</feature>
<evidence type="ECO:0000313" key="2">
    <source>
        <dbReference type="EMBL" id="USP75508.1"/>
    </source>
</evidence>
<sequence length="842" mass="94542">MPRKSEETTWSSACHHVDPYEYCPTVWHPSHVPYYEVPDLTKIWEQPIPFLPTDLEMGAPTSIQDDRAIDKTWHDEWEAEPMSFGSSRPLTLLTKPADINLRTHPQDAKRVYLNHWDRQHEPIGAATQRLVLQKKQEEKEKQILARKAERQEERRIQVRKVAEIVGVIDLTNDNIPKRKVLSSDAQITYAENKNENETSQGAALGDASGTSQGAVQGAPQGLFMTMNLGGVRPSFMANMPYNEFKFPKGGAINATIVDIIVLLPQWFRNPRLLTRFMNNGLTTAFHYYILEKYRYLSVHTEEEVERAHEHLSTAYRNNMRKIVASWTRRNHEVPQDWDTSKMDIRDYLPEAAKKPRYEAPESIKFSDLAIGVKLLPQGDDAGDLTRALVFAMNNRKTNEAGRRFHYVFPDDIHIILNQIGRSDYTEANFDCAVIDRYKDAVNSAKTMRFSLASGPVQQTGGSTHSQQQPPQQATYGQSGLTQSLGQSSGYNGFGQPVSMPSYQQWPHQAPVGQQRPAPSPYALTPTYGMPHSYVPNPHQSTSTFEPIAPSPYQSTIAFRPMPMGQASMTTHTRPGASYISPYINRPEQHVHGASRSNARQPAAVVASEVASDLATRALGQPTGDLLSVPDICKYTGEEPVEPLQFPKHCTEEQQTDWLMAANQSRKLGSPPPWLDPLSEQNGDTKQQSTVGTTGPPSPYKKLGSHLPRLDPVFKHDQDAKQQSAAGTIDPPPPCSVLAGYDEDPLFEKIFAGLDEELLFGQHGDIMQQFATDNIDPALLFQGFESHDQDNIGDEDIEGGMEFEDDEVERDDDAEMDSDEDEELKGNECEGDEEELFHYRAQK</sequence>
<dbReference type="AlphaFoldDB" id="A0A9Q8Z736"/>
<reference evidence="2" key="1">
    <citation type="submission" date="2021-12" db="EMBL/GenBank/DDBJ databases">
        <title>Curvularia clavata genome.</title>
        <authorList>
            <person name="Cao Y."/>
        </authorList>
    </citation>
    <scope>NUCLEOTIDE SEQUENCE</scope>
    <source>
        <strain evidence="2">Yc1106</strain>
    </source>
</reference>
<feature type="compositionally biased region" description="Acidic residues" evidence="1">
    <location>
        <begin position="790"/>
        <end position="834"/>
    </location>
</feature>
<dbReference type="VEuPathDB" id="FungiDB:yc1106_02782"/>
<evidence type="ECO:0000313" key="3">
    <source>
        <dbReference type="Proteomes" id="UP001056012"/>
    </source>
</evidence>
<gene>
    <name evidence="2" type="ORF">yc1106_02782</name>
</gene>
<feature type="region of interest" description="Disordered" evidence="1">
    <location>
        <begin position="787"/>
        <end position="842"/>
    </location>
</feature>
<dbReference type="Proteomes" id="UP001056012">
    <property type="component" value="Chromosome 2"/>
</dbReference>
<dbReference type="OrthoDB" id="3795517at2759"/>
<dbReference type="EMBL" id="CP089275">
    <property type="protein sequence ID" value="USP75508.1"/>
    <property type="molecule type" value="Genomic_DNA"/>
</dbReference>
<protein>
    <submittedName>
        <fullName evidence="2">Uncharacterized protein</fullName>
    </submittedName>
</protein>
<organism evidence="2 3">
    <name type="scientific">Curvularia clavata</name>
    <dbReference type="NCBI Taxonomy" id="95742"/>
    <lineage>
        <taxon>Eukaryota</taxon>
        <taxon>Fungi</taxon>
        <taxon>Dikarya</taxon>
        <taxon>Ascomycota</taxon>
        <taxon>Pezizomycotina</taxon>
        <taxon>Dothideomycetes</taxon>
        <taxon>Pleosporomycetidae</taxon>
        <taxon>Pleosporales</taxon>
        <taxon>Pleosporineae</taxon>
        <taxon>Pleosporaceae</taxon>
        <taxon>Curvularia</taxon>
    </lineage>
</organism>
<evidence type="ECO:0000256" key="1">
    <source>
        <dbReference type="SAM" id="MobiDB-lite"/>
    </source>
</evidence>
<proteinExistence type="predicted"/>
<feature type="region of interest" description="Disordered" evidence="1">
    <location>
        <begin position="453"/>
        <end position="524"/>
    </location>
</feature>